<dbReference type="Proteomes" id="UP000253987">
    <property type="component" value="Unassembled WGS sequence"/>
</dbReference>
<accession>A0A2V3ZKH0</accession>
<reference evidence="4" key="1">
    <citation type="submission" date="2018-05" db="EMBL/GenBank/DDBJ databases">
        <authorList>
            <person name="Lu D."/>
        </authorList>
    </citation>
    <scope>NUCLEOTIDE SEQUENCE [LARGE SCALE GENOMIC DNA]</scope>
    <source>
        <strain evidence="4">F01</strain>
    </source>
</reference>
<dbReference type="NCBIfam" id="TIGR01766">
    <property type="entry name" value="IS200/IS605 family accessory protein TnpB-like domain"/>
    <property type="match status" value="1"/>
</dbReference>
<dbReference type="EMBL" id="QFWX01000004">
    <property type="protein sequence ID" value="PXX91076.1"/>
    <property type="molecule type" value="Genomic_DNA"/>
</dbReference>
<dbReference type="AlphaFoldDB" id="A0A2V3ZKH0"/>
<keyword evidence="4" id="KW-1185">Reference proteome</keyword>
<reference evidence="3 4" key="2">
    <citation type="submission" date="2018-06" db="EMBL/GenBank/DDBJ databases">
        <title>Marinobactersediminissp. nov, a moderately halophilic bacterium isolated from marine solar saltern.</title>
        <authorList>
            <person name="Zhang Y."/>
        </authorList>
    </citation>
    <scope>NUCLEOTIDE SEQUENCE [LARGE SCALE GENOMIC DNA]</scope>
    <source>
        <strain evidence="3 4">F01</strain>
    </source>
</reference>
<evidence type="ECO:0000256" key="1">
    <source>
        <dbReference type="ARBA" id="ARBA00023125"/>
    </source>
</evidence>
<evidence type="ECO:0000313" key="4">
    <source>
        <dbReference type="Proteomes" id="UP000253987"/>
    </source>
</evidence>
<proteinExistence type="predicted"/>
<evidence type="ECO:0000259" key="2">
    <source>
        <dbReference type="Pfam" id="PF07282"/>
    </source>
</evidence>
<dbReference type="RefSeq" id="WP_114613298.1">
    <property type="nucleotide sequence ID" value="NZ_QFWX01000004.1"/>
</dbReference>
<sequence length="444" mass="50317">MTIIRSDRLRIHADSAAQRHALGETLALYRRLVRDLMTVALTHWPSVGPAKGNEVVAIIEGLIHPTAKRPSVRYRYFQKRYYKFPSYLRRVAIMDAVGQVRSFMSRYGDWLDGQRRHPHSRPPKLTASTNTFPSLYGGQCIKLNEDATQAFIKVRYRNDWLWMSFRLSGKLRYRGRGTAKSPLLTFNGRQWGLSLPEQFTPAAPVRTPKRVLAVDVGINTAATWAVVDDQGTVHARGFLRRSDKDREHRLMQRIRSRARKHTRHGSRMPAGFCARGHQRLKRLADNQAHQISRKLVNLALTNHCEAVVAENLKGWRPTAGRKRSPMKARFHRWFHRMLVDRIQSKAREAGLRSVLVYARGTSSQAFDGSGPVKRDTTNYSLCAFSTGKRYHADLNAAYNIAARGLVYFQGGRRKPAARAGQPKSACTPGIPVTLSSLWQTANAA</sequence>
<keyword evidence="1" id="KW-0238">DNA-binding</keyword>
<protein>
    <submittedName>
        <fullName evidence="3">Transposase</fullName>
    </submittedName>
</protein>
<dbReference type="OrthoDB" id="446094at2"/>
<organism evidence="3 4">
    <name type="scientific">Marinobacter vulgaris</name>
    <dbReference type="NCBI Taxonomy" id="1928331"/>
    <lineage>
        <taxon>Bacteria</taxon>
        <taxon>Pseudomonadati</taxon>
        <taxon>Pseudomonadota</taxon>
        <taxon>Gammaproteobacteria</taxon>
        <taxon>Pseudomonadales</taxon>
        <taxon>Marinobacteraceae</taxon>
        <taxon>Marinobacter</taxon>
    </lineage>
</organism>
<gene>
    <name evidence="3" type="ORF">DIT71_11300</name>
</gene>
<dbReference type="Pfam" id="PF07282">
    <property type="entry name" value="Cas12f1-like_TNB"/>
    <property type="match status" value="1"/>
</dbReference>
<dbReference type="InterPro" id="IPR010095">
    <property type="entry name" value="Cas12f1-like_TNB"/>
</dbReference>
<comment type="caution">
    <text evidence="3">The sequence shown here is derived from an EMBL/GenBank/DDBJ whole genome shotgun (WGS) entry which is preliminary data.</text>
</comment>
<feature type="domain" description="Cas12f1-like TNB" evidence="2">
    <location>
        <begin position="335"/>
        <end position="400"/>
    </location>
</feature>
<evidence type="ECO:0000313" key="3">
    <source>
        <dbReference type="EMBL" id="PXX91076.1"/>
    </source>
</evidence>
<name>A0A2V3ZKH0_9GAMM</name>
<dbReference type="GO" id="GO:0003677">
    <property type="term" value="F:DNA binding"/>
    <property type="evidence" value="ECO:0007669"/>
    <property type="project" value="UniProtKB-KW"/>
</dbReference>